<reference evidence="1" key="1">
    <citation type="journal article" date="2021" name="Sci. Adv.">
        <title>The American lobster genome reveals insights on longevity, neural, and immune adaptations.</title>
        <authorList>
            <person name="Polinski J.M."/>
            <person name="Zimin A.V."/>
            <person name="Clark K.F."/>
            <person name="Kohn A.B."/>
            <person name="Sadowski N."/>
            <person name="Timp W."/>
            <person name="Ptitsyn A."/>
            <person name="Khanna P."/>
            <person name="Romanova D.Y."/>
            <person name="Williams P."/>
            <person name="Greenwood S.J."/>
            <person name="Moroz L.L."/>
            <person name="Walt D.R."/>
            <person name="Bodnar A.G."/>
        </authorList>
    </citation>
    <scope>NUCLEOTIDE SEQUENCE</scope>
    <source>
        <strain evidence="1">GMGI-L3</strain>
    </source>
</reference>
<dbReference type="EMBL" id="JAHLQT010028808">
    <property type="protein sequence ID" value="KAG7161717.1"/>
    <property type="molecule type" value="Genomic_DNA"/>
</dbReference>
<sequence>MSGTTSACPYMKLQRTSSAQPDHVTGTGSMRMLMAYTIFLLPRIKPTMLYSQTHNILHS</sequence>
<evidence type="ECO:0000313" key="2">
    <source>
        <dbReference type="Proteomes" id="UP000747542"/>
    </source>
</evidence>
<dbReference type="AlphaFoldDB" id="A0A8J5JNN7"/>
<protein>
    <submittedName>
        <fullName evidence="1">Uncharacterized protein</fullName>
    </submittedName>
</protein>
<accession>A0A8J5JNN7</accession>
<gene>
    <name evidence="1" type="ORF">Hamer_G007352</name>
</gene>
<proteinExistence type="predicted"/>
<name>A0A8J5JNN7_HOMAM</name>
<keyword evidence="2" id="KW-1185">Reference proteome</keyword>
<comment type="caution">
    <text evidence="1">The sequence shown here is derived from an EMBL/GenBank/DDBJ whole genome shotgun (WGS) entry which is preliminary data.</text>
</comment>
<dbReference type="Proteomes" id="UP000747542">
    <property type="component" value="Unassembled WGS sequence"/>
</dbReference>
<evidence type="ECO:0000313" key="1">
    <source>
        <dbReference type="EMBL" id="KAG7161717.1"/>
    </source>
</evidence>
<organism evidence="1 2">
    <name type="scientific">Homarus americanus</name>
    <name type="common">American lobster</name>
    <dbReference type="NCBI Taxonomy" id="6706"/>
    <lineage>
        <taxon>Eukaryota</taxon>
        <taxon>Metazoa</taxon>
        <taxon>Ecdysozoa</taxon>
        <taxon>Arthropoda</taxon>
        <taxon>Crustacea</taxon>
        <taxon>Multicrustacea</taxon>
        <taxon>Malacostraca</taxon>
        <taxon>Eumalacostraca</taxon>
        <taxon>Eucarida</taxon>
        <taxon>Decapoda</taxon>
        <taxon>Pleocyemata</taxon>
        <taxon>Astacidea</taxon>
        <taxon>Nephropoidea</taxon>
        <taxon>Nephropidae</taxon>
        <taxon>Homarus</taxon>
    </lineage>
</organism>